<evidence type="ECO:0000259" key="7">
    <source>
        <dbReference type="Pfam" id="PF09335"/>
    </source>
</evidence>
<dbReference type="InterPro" id="IPR051311">
    <property type="entry name" value="DedA_domain"/>
</dbReference>
<evidence type="ECO:0000256" key="2">
    <source>
        <dbReference type="ARBA" id="ARBA00022475"/>
    </source>
</evidence>
<evidence type="ECO:0000256" key="6">
    <source>
        <dbReference type="SAM" id="Phobius"/>
    </source>
</evidence>
<dbReference type="InterPro" id="IPR032816">
    <property type="entry name" value="VTT_dom"/>
</dbReference>
<proteinExistence type="predicted"/>
<keyword evidence="5 6" id="KW-0472">Membrane</keyword>
<evidence type="ECO:0000256" key="4">
    <source>
        <dbReference type="ARBA" id="ARBA00022989"/>
    </source>
</evidence>
<comment type="subcellular location">
    <subcellularLocation>
        <location evidence="1">Cell membrane</location>
        <topology evidence="1">Multi-pass membrane protein</topology>
    </subcellularLocation>
</comment>
<evidence type="ECO:0000313" key="9">
    <source>
        <dbReference type="Proteomes" id="UP000318437"/>
    </source>
</evidence>
<organism evidence="8 9">
    <name type="scientific">Bythopirellula polymerisocia</name>
    <dbReference type="NCBI Taxonomy" id="2528003"/>
    <lineage>
        <taxon>Bacteria</taxon>
        <taxon>Pseudomonadati</taxon>
        <taxon>Planctomycetota</taxon>
        <taxon>Planctomycetia</taxon>
        <taxon>Pirellulales</taxon>
        <taxon>Lacipirellulaceae</taxon>
        <taxon>Bythopirellula</taxon>
    </lineage>
</organism>
<keyword evidence="2" id="KW-1003">Cell membrane</keyword>
<feature type="transmembrane region" description="Helical" evidence="6">
    <location>
        <begin position="159"/>
        <end position="179"/>
    </location>
</feature>
<dbReference type="Proteomes" id="UP000318437">
    <property type="component" value="Unassembled WGS sequence"/>
</dbReference>
<dbReference type="GO" id="GO:0005886">
    <property type="term" value="C:plasma membrane"/>
    <property type="evidence" value="ECO:0007669"/>
    <property type="project" value="UniProtKB-SubCell"/>
</dbReference>
<feature type="transmembrane region" description="Helical" evidence="6">
    <location>
        <begin position="130"/>
        <end position="152"/>
    </location>
</feature>
<dbReference type="PANTHER" id="PTHR42709">
    <property type="entry name" value="ALKALINE PHOSPHATASE LIKE PROTEIN"/>
    <property type="match status" value="1"/>
</dbReference>
<gene>
    <name evidence="8" type="ORF">Pla144_02120</name>
</gene>
<dbReference type="OrthoDB" id="261761at2"/>
<feature type="transmembrane region" description="Helical" evidence="6">
    <location>
        <begin position="45"/>
        <end position="64"/>
    </location>
</feature>
<accession>A0A5C6D0T3</accession>
<reference evidence="8 9" key="1">
    <citation type="submission" date="2019-02" db="EMBL/GenBank/DDBJ databases">
        <title>Deep-cultivation of Planctomycetes and their phenomic and genomic characterization uncovers novel biology.</title>
        <authorList>
            <person name="Wiegand S."/>
            <person name="Jogler M."/>
            <person name="Boedeker C."/>
            <person name="Pinto D."/>
            <person name="Vollmers J."/>
            <person name="Rivas-Marin E."/>
            <person name="Kohn T."/>
            <person name="Peeters S.H."/>
            <person name="Heuer A."/>
            <person name="Rast P."/>
            <person name="Oberbeckmann S."/>
            <person name="Bunk B."/>
            <person name="Jeske O."/>
            <person name="Meyerdierks A."/>
            <person name="Storesund J.E."/>
            <person name="Kallscheuer N."/>
            <person name="Luecker S."/>
            <person name="Lage O.M."/>
            <person name="Pohl T."/>
            <person name="Merkel B.J."/>
            <person name="Hornburger P."/>
            <person name="Mueller R.-W."/>
            <person name="Bruemmer F."/>
            <person name="Labrenz M."/>
            <person name="Spormann A.M."/>
            <person name="Op Den Camp H."/>
            <person name="Overmann J."/>
            <person name="Amann R."/>
            <person name="Jetten M.S.M."/>
            <person name="Mascher T."/>
            <person name="Medema M.H."/>
            <person name="Devos D.P."/>
            <person name="Kaster A.-K."/>
            <person name="Ovreas L."/>
            <person name="Rohde M."/>
            <person name="Galperin M.Y."/>
            <person name="Jogler C."/>
        </authorList>
    </citation>
    <scope>NUCLEOTIDE SEQUENCE [LARGE SCALE GENOMIC DNA]</scope>
    <source>
        <strain evidence="8 9">Pla144</strain>
    </source>
</reference>
<dbReference type="Pfam" id="PF09335">
    <property type="entry name" value="VTT_dom"/>
    <property type="match status" value="1"/>
</dbReference>
<dbReference type="EMBL" id="SJPS01000001">
    <property type="protein sequence ID" value="TWU29434.1"/>
    <property type="molecule type" value="Genomic_DNA"/>
</dbReference>
<feature type="domain" description="VTT" evidence="7">
    <location>
        <begin position="63"/>
        <end position="179"/>
    </location>
</feature>
<evidence type="ECO:0000256" key="1">
    <source>
        <dbReference type="ARBA" id="ARBA00004651"/>
    </source>
</evidence>
<evidence type="ECO:0000256" key="5">
    <source>
        <dbReference type="ARBA" id="ARBA00023136"/>
    </source>
</evidence>
<feature type="transmembrane region" description="Helical" evidence="6">
    <location>
        <begin position="185"/>
        <end position="205"/>
    </location>
</feature>
<sequence length="216" mass="23285">MNNPLIKPLLLISLVLVLPLVLLALRGESFQSLVDRWQTGPPERWQMFVVVTAVLASDVFLPVPSGPISTLAGSQLGFLLGTAASTLGMTLGGVVAFGLARRWGMPLAERLASKEHLRNMSQATSQQGGWMVLLTRPLPILAEACVLLVGTLQMRWRKFLPALVGSNLVVAGIYSALGQSAGNHGWLPAAVCTSIALPGLIAWWMREFLAKHRSKD</sequence>
<dbReference type="RefSeq" id="WP_146447463.1">
    <property type="nucleotide sequence ID" value="NZ_SJPS01000001.1"/>
</dbReference>
<keyword evidence="4 6" id="KW-1133">Transmembrane helix</keyword>
<keyword evidence="3 6" id="KW-0812">Transmembrane</keyword>
<comment type="caution">
    <text evidence="8">The sequence shown here is derived from an EMBL/GenBank/DDBJ whole genome shotgun (WGS) entry which is preliminary data.</text>
</comment>
<dbReference type="PANTHER" id="PTHR42709:SF6">
    <property type="entry name" value="UNDECAPRENYL PHOSPHATE TRANSPORTER A"/>
    <property type="match status" value="1"/>
</dbReference>
<keyword evidence="9" id="KW-1185">Reference proteome</keyword>
<name>A0A5C6D0T3_9BACT</name>
<protein>
    <submittedName>
        <fullName evidence="8">SNARE associated Golgi protein</fullName>
    </submittedName>
</protein>
<evidence type="ECO:0000313" key="8">
    <source>
        <dbReference type="EMBL" id="TWU29434.1"/>
    </source>
</evidence>
<dbReference type="AlphaFoldDB" id="A0A5C6D0T3"/>
<feature type="transmembrane region" description="Helical" evidence="6">
    <location>
        <begin position="76"/>
        <end position="100"/>
    </location>
</feature>
<evidence type="ECO:0000256" key="3">
    <source>
        <dbReference type="ARBA" id="ARBA00022692"/>
    </source>
</evidence>